<dbReference type="EMBL" id="FONT01000001">
    <property type="protein sequence ID" value="SFE34740.1"/>
    <property type="molecule type" value="Genomic_DNA"/>
</dbReference>
<sequence length="161" mass="19080">MDKVWYKTKDVAQYFNVSPGTVLNWVRKFEVPYSVNANGHYYFQEDQLKQFSEIKQHMQENMENNKKTTNVASHIAINRLDEVEEKIEILEKLIANKADEIIGFQLMEQRREVRELNKKLEKIEARLDDLESEREEGGDRKKKQKESSKKDKHFLAGIFSV</sequence>
<dbReference type="STRING" id="930128.SAMN05192532_101425"/>
<proteinExistence type="predicted"/>
<dbReference type="Gene3D" id="1.10.1660.10">
    <property type="match status" value="1"/>
</dbReference>
<organism evidence="3 4">
    <name type="scientific">Alteribacillus iranensis</name>
    <dbReference type="NCBI Taxonomy" id="930128"/>
    <lineage>
        <taxon>Bacteria</taxon>
        <taxon>Bacillati</taxon>
        <taxon>Bacillota</taxon>
        <taxon>Bacilli</taxon>
        <taxon>Bacillales</taxon>
        <taxon>Bacillaceae</taxon>
        <taxon>Alteribacillus</taxon>
    </lineage>
</organism>
<accession>A0A1I1ZW19</accession>
<dbReference type="SUPFAM" id="SSF46955">
    <property type="entry name" value="Putative DNA-binding domain"/>
    <property type="match status" value="1"/>
</dbReference>
<evidence type="ECO:0000259" key="2">
    <source>
        <dbReference type="Pfam" id="PF12728"/>
    </source>
</evidence>
<dbReference type="Proteomes" id="UP000199516">
    <property type="component" value="Unassembled WGS sequence"/>
</dbReference>
<evidence type="ECO:0000313" key="4">
    <source>
        <dbReference type="Proteomes" id="UP000199516"/>
    </source>
</evidence>
<dbReference type="InterPro" id="IPR009061">
    <property type="entry name" value="DNA-bd_dom_put_sf"/>
</dbReference>
<feature type="region of interest" description="Disordered" evidence="1">
    <location>
        <begin position="127"/>
        <end position="161"/>
    </location>
</feature>
<dbReference type="Pfam" id="PF12728">
    <property type="entry name" value="HTH_17"/>
    <property type="match status" value="1"/>
</dbReference>
<feature type="domain" description="Helix-turn-helix" evidence="2">
    <location>
        <begin position="5"/>
        <end position="51"/>
    </location>
</feature>
<protein>
    <submittedName>
        <fullName evidence="3">DNA-binding transcriptional regulator, MerR family</fullName>
    </submittedName>
</protein>
<evidence type="ECO:0000256" key="1">
    <source>
        <dbReference type="SAM" id="MobiDB-lite"/>
    </source>
</evidence>
<name>A0A1I1ZW19_9BACI</name>
<evidence type="ECO:0000313" key="3">
    <source>
        <dbReference type="EMBL" id="SFE34740.1"/>
    </source>
</evidence>
<feature type="compositionally biased region" description="Basic and acidic residues" evidence="1">
    <location>
        <begin position="127"/>
        <end position="149"/>
    </location>
</feature>
<dbReference type="RefSeq" id="WP_091656709.1">
    <property type="nucleotide sequence ID" value="NZ_FONT01000001.1"/>
</dbReference>
<dbReference type="InterPro" id="IPR041657">
    <property type="entry name" value="HTH_17"/>
</dbReference>
<gene>
    <name evidence="3" type="ORF">SAMN05192532_101425</name>
</gene>
<keyword evidence="3" id="KW-0238">DNA-binding</keyword>
<keyword evidence="4" id="KW-1185">Reference proteome</keyword>
<reference evidence="3 4" key="1">
    <citation type="submission" date="2016-10" db="EMBL/GenBank/DDBJ databases">
        <authorList>
            <person name="de Groot N.N."/>
        </authorList>
    </citation>
    <scope>NUCLEOTIDE SEQUENCE [LARGE SCALE GENOMIC DNA]</scope>
    <source>
        <strain evidence="3 4">DSM 23995</strain>
    </source>
</reference>
<dbReference type="GO" id="GO:0003677">
    <property type="term" value="F:DNA binding"/>
    <property type="evidence" value="ECO:0007669"/>
    <property type="project" value="UniProtKB-KW"/>
</dbReference>
<dbReference type="OrthoDB" id="2991292at2"/>
<dbReference type="AlphaFoldDB" id="A0A1I1ZW19"/>